<feature type="region of interest" description="Disordered" evidence="9">
    <location>
        <begin position="146"/>
        <end position="180"/>
    </location>
</feature>
<feature type="compositionally biased region" description="Basic and acidic residues" evidence="9">
    <location>
        <begin position="215"/>
        <end position="229"/>
    </location>
</feature>
<evidence type="ECO:0000313" key="12">
    <source>
        <dbReference type="EMBL" id="KAK3325934.1"/>
    </source>
</evidence>
<feature type="region of interest" description="Disordered" evidence="9">
    <location>
        <begin position="436"/>
        <end position="463"/>
    </location>
</feature>
<feature type="compositionally biased region" description="Basic and acidic residues" evidence="9">
    <location>
        <begin position="163"/>
        <end position="180"/>
    </location>
</feature>
<dbReference type="PIRSF" id="PIRSF037125">
    <property type="entry name" value="D-site_20S_pre-rRNA_nuclease"/>
    <property type="match status" value="1"/>
</dbReference>
<proteinExistence type="inferred from homology"/>
<dbReference type="CDD" id="cd09876">
    <property type="entry name" value="PIN_Nob1-like"/>
    <property type="match status" value="1"/>
</dbReference>
<keyword evidence="6 7" id="KW-0539">Nucleus</keyword>
<evidence type="ECO:0000256" key="9">
    <source>
        <dbReference type="SAM" id="MobiDB-lite"/>
    </source>
</evidence>
<dbReference type="EMBL" id="JAUEDM010000002">
    <property type="protein sequence ID" value="KAK3325934.1"/>
    <property type="molecule type" value="Genomic_DNA"/>
</dbReference>
<reference evidence="12" key="1">
    <citation type="journal article" date="2023" name="Mol. Phylogenet. Evol.">
        <title>Genome-scale phylogeny and comparative genomics of the fungal order Sordariales.</title>
        <authorList>
            <person name="Hensen N."/>
            <person name="Bonometti L."/>
            <person name="Westerberg I."/>
            <person name="Brannstrom I.O."/>
            <person name="Guillou S."/>
            <person name="Cros-Aarteil S."/>
            <person name="Calhoun S."/>
            <person name="Haridas S."/>
            <person name="Kuo A."/>
            <person name="Mondo S."/>
            <person name="Pangilinan J."/>
            <person name="Riley R."/>
            <person name="LaButti K."/>
            <person name="Andreopoulos B."/>
            <person name="Lipzen A."/>
            <person name="Chen C."/>
            <person name="Yan M."/>
            <person name="Daum C."/>
            <person name="Ng V."/>
            <person name="Clum A."/>
            <person name="Steindorff A."/>
            <person name="Ohm R.A."/>
            <person name="Martin F."/>
            <person name="Silar P."/>
            <person name="Natvig D.O."/>
            <person name="Lalanne C."/>
            <person name="Gautier V."/>
            <person name="Ament-Velasquez S.L."/>
            <person name="Kruys A."/>
            <person name="Hutchinson M.I."/>
            <person name="Powell A.J."/>
            <person name="Barry K."/>
            <person name="Miller A.N."/>
            <person name="Grigoriev I.V."/>
            <person name="Debuchy R."/>
            <person name="Gladieux P."/>
            <person name="Hiltunen Thoren M."/>
            <person name="Johannesson H."/>
        </authorList>
    </citation>
    <scope>NUCLEOTIDE SEQUENCE</scope>
    <source>
        <strain evidence="12">CBS 118394</strain>
    </source>
</reference>
<feature type="binding site" evidence="8">
    <location>
        <position position="322"/>
    </location>
    <ligand>
        <name>Zn(2+)</name>
        <dbReference type="ChEBI" id="CHEBI:29105"/>
    </ligand>
</feature>
<name>A0AAE0IJ45_9PEZI</name>
<evidence type="ECO:0000256" key="5">
    <source>
        <dbReference type="ARBA" id="ARBA00022833"/>
    </source>
</evidence>
<dbReference type="Pfam" id="PF17146">
    <property type="entry name" value="PIN_6"/>
    <property type="match status" value="1"/>
</dbReference>
<feature type="compositionally biased region" description="Acidic residues" evidence="9">
    <location>
        <begin position="238"/>
        <end position="252"/>
    </location>
</feature>
<dbReference type="InterPro" id="IPR039907">
    <property type="entry name" value="NOB1"/>
</dbReference>
<evidence type="ECO:0000256" key="8">
    <source>
        <dbReference type="PIRSR" id="PIRSR037125-1"/>
    </source>
</evidence>
<evidence type="ECO:0000313" key="13">
    <source>
        <dbReference type="Proteomes" id="UP001283341"/>
    </source>
</evidence>
<dbReference type="PANTHER" id="PTHR12814:SF2">
    <property type="entry name" value="RNA-BINDING PROTEIN NOB1"/>
    <property type="match status" value="1"/>
</dbReference>
<feature type="binding site" evidence="8">
    <location>
        <position position="325"/>
    </location>
    <ligand>
        <name>Zn(2+)</name>
        <dbReference type="ChEBI" id="CHEBI:29105"/>
    </ligand>
</feature>
<dbReference type="InterPro" id="IPR033411">
    <property type="entry name" value="Ribonuclease_PIN"/>
</dbReference>
<dbReference type="GO" id="GO:0046872">
    <property type="term" value="F:metal ion binding"/>
    <property type="evidence" value="ECO:0007669"/>
    <property type="project" value="UniProtKB-UniRule"/>
</dbReference>
<comment type="similarity">
    <text evidence="1 7">Belongs to the NOB1 family.</text>
</comment>
<dbReference type="Gene3D" id="3.40.50.1010">
    <property type="entry name" value="5'-nuclease"/>
    <property type="match status" value="1"/>
</dbReference>
<keyword evidence="4" id="KW-0378">Hydrolase</keyword>
<feature type="binding site" evidence="8">
    <location>
        <position position="337"/>
    </location>
    <ligand>
        <name>Zn(2+)</name>
        <dbReference type="ChEBI" id="CHEBI:29105"/>
    </ligand>
</feature>
<comment type="function">
    <text evidence="7">Required for the synthesis of 40S ribosome subunits. Has a role in processing 20S pre-rRNA into the mature 18S rRNA, where it is required for cleavage at the 3' end of the mature 18S rRNA (D-site). Accompanies the 20S pre-rRNA from the nucleus to the cytoplasm.</text>
</comment>
<sequence length="463" mass="50807">METPVAEPMAQAVEGENPAPTTTSATTSAATASPATTQTSTKPVHSLVIDANAIIRNDPSVSTLIAQAEELYTIPSVVAEIRDEATRSRFQTTLQPFLKLRTPRPESVQFVTNFARRTGDLQVLSKPDLHLLALTYDLEVERNGGDWRLRNEPNQKRVNGKPPGREEAEAKEQSPAVERHVAPDAATELGNTAEEPAAEVSVTPAPETQEAAAKQADETVTEKLEKLDINDQEIPSVGEDEEDSVSEEDDGAGEWITPSNIKKHQARENTLSARPEAVQRTLQAALITADMAMRNVALRINLNLLDSGLSRITFLKTWVLRCHGCWKVCKDMTKQFCPSCGQATLTRVSCSTDASGNFKLHLKKNFQYNNRGNVFSIPKPTHGSASGKMANVKGGGKHGWGTELILAEDQKEYTRKAEEQQRTRYRDLMDEDYLPSILSGARNSGNQKIKVGAGRNVNAKKRK</sequence>
<keyword evidence="2" id="KW-0540">Nuclease</keyword>
<evidence type="ECO:0000256" key="7">
    <source>
        <dbReference type="PIRNR" id="PIRNR037125"/>
    </source>
</evidence>
<keyword evidence="5 7" id="KW-0862">Zinc</keyword>
<dbReference type="InterPro" id="IPR014881">
    <property type="entry name" value="NOB1_Zn-bd"/>
</dbReference>
<evidence type="ECO:0000256" key="6">
    <source>
        <dbReference type="ARBA" id="ARBA00023242"/>
    </source>
</evidence>
<dbReference type="PANTHER" id="PTHR12814">
    <property type="entry name" value="RNA-BINDING PROTEIN NOB1"/>
    <property type="match status" value="1"/>
</dbReference>
<evidence type="ECO:0000256" key="4">
    <source>
        <dbReference type="ARBA" id="ARBA00022801"/>
    </source>
</evidence>
<feature type="domain" description="Nin one binding (NOB1) Zn-ribbon-like" evidence="10">
    <location>
        <begin position="312"/>
        <end position="383"/>
    </location>
</feature>
<gene>
    <name evidence="12" type="ORF">B0H66DRAFT_143616</name>
</gene>
<dbReference type="Proteomes" id="UP001283341">
    <property type="component" value="Unassembled WGS sequence"/>
</dbReference>
<feature type="region of interest" description="Disordered" evidence="9">
    <location>
        <begin position="193"/>
        <end position="256"/>
    </location>
</feature>
<dbReference type="GO" id="GO:0030688">
    <property type="term" value="C:preribosome, small subunit precursor"/>
    <property type="evidence" value="ECO:0007669"/>
    <property type="project" value="TreeGrafter"/>
</dbReference>
<dbReference type="InterPro" id="IPR036283">
    <property type="entry name" value="NOB1_Zf-like_sf"/>
</dbReference>
<evidence type="ECO:0000259" key="10">
    <source>
        <dbReference type="Pfam" id="PF08772"/>
    </source>
</evidence>
<comment type="caution">
    <text evidence="12">The sequence shown here is derived from an EMBL/GenBank/DDBJ whole genome shotgun (WGS) entry which is preliminary data.</text>
</comment>
<dbReference type="AlphaFoldDB" id="A0AAE0IJ45"/>
<evidence type="ECO:0000256" key="2">
    <source>
        <dbReference type="ARBA" id="ARBA00022722"/>
    </source>
</evidence>
<dbReference type="FunFam" id="3.40.50.1010:FF:000020">
    <property type="entry name" value="20S-pre-rRNA D-site endonuclease NOB1"/>
    <property type="match status" value="1"/>
</dbReference>
<evidence type="ECO:0000259" key="11">
    <source>
        <dbReference type="Pfam" id="PF17146"/>
    </source>
</evidence>
<dbReference type="Pfam" id="PF08772">
    <property type="entry name" value="Zn_ribbon_NOB1"/>
    <property type="match status" value="1"/>
</dbReference>
<dbReference type="GO" id="GO:0030490">
    <property type="term" value="P:maturation of SSU-rRNA"/>
    <property type="evidence" value="ECO:0007669"/>
    <property type="project" value="TreeGrafter"/>
</dbReference>
<dbReference type="GO" id="GO:0016787">
    <property type="term" value="F:hydrolase activity"/>
    <property type="evidence" value="ECO:0007669"/>
    <property type="project" value="UniProtKB-KW"/>
</dbReference>
<protein>
    <recommendedName>
        <fullName evidence="7">20S-pre-rRNA D-site endonuclease NOB1</fullName>
    </recommendedName>
</protein>
<organism evidence="12 13">
    <name type="scientific">Apodospora peruviana</name>
    <dbReference type="NCBI Taxonomy" id="516989"/>
    <lineage>
        <taxon>Eukaryota</taxon>
        <taxon>Fungi</taxon>
        <taxon>Dikarya</taxon>
        <taxon>Ascomycota</taxon>
        <taxon>Pezizomycotina</taxon>
        <taxon>Sordariomycetes</taxon>
        <taxon>Sordariomycetidae</taxon>
        <taxon>Sordariales</taxon>
        <taxon>Lasiosphaeriaceae</taxon>
        <taxon>Apodospora</taxon>
    </lineage>
</organism>
<dbReference type="SUPFAM" id="SSF144206">
    <property type="entry name" value="NOB1 zinc finger-like"/>
    <property type="match status" value="1"/>
</dbReference>
<dbReference type="InterPro" id="IPR017117">
    <property type="entry name" value="Nob1_euk"/>
</dbReference>
<feature type="compositionally biased region" description="Basic and acidic residues" evidence="9">
    <location>
        <begin position="146"/>
        <end position="155"/>
    </location>
</feature>
<dbReference type="GO" id="GO:0005730">
    <property type="term" value="C:nucleolus"/>
    <property type="evidence" value="ECO:0007669"/>
    <property type="project" value="UniProtKB-SubCell"/>
</dbReference>
<feature type="region of interest" description="Disordered" evidence="9">
    <location>
        <begin position="1"/>
        <end position="42"/>
    </location>
</feature>
<dbReference type="Gene3D" id="6.20.210.10">
    <property type="entry name" value="Nin one binding (NOB1), Zn-ribbon-like"/>
    <property type="match status" value="1"/>
</dbReference>
<reference evidence="12" key="2">
    <citation type="submission" date="2023-06" db="EMBL/GenBank/DDBJ databases">
        <authorList>
            <consortium name="Lawrence Berkeley National Laboratory"/>
            <person name="Haridas S."/>
            <person name="Hensen N."/>
            <person name="Bonometti L."/>
            <person name="Westerberg I."/>
            <person name="Brannstrom I.O."/>
            <person name="Guillou S."/>
            <person name="Cros-Aarteil S."/>
            <person name="Calhoun S."/>
            <person name="Kuo A."/>
            <person name="Mondo S."/>
            <person name="Pangilinan J."/>
            <person name="Riley R."/>
            <person name="Labutti K."/>
            <person name="Andreopoulos B."/>
            <person name="Lipzen A."/>
            <person name="Chen C."/>
            <person name="Yanf M."/>
            <person name="Daum C."/>
            <person name="Ng V."/>
            <person name="Clum A."/>
            <person name="Steindorff A."/>
            <person name="Ohm R."/>
            <person name="Martin F."/>
            <person name="Silar P."/>
            <person name="Natvig D."/>
            <person name="Lalanne C."/>
            <person name="Gautier V."/>
            <person name="Ament-Velasquez S.L."/>
            <person name="Kruys A."/>
            <person name="Hutchinson M.I."/>
            <person name="Powell A.J."/>
            <person name="Barry K."/>
            <person name="Miller A.N."/>
            <person name="Grigoriev I.V."/>
            <person name="Debuchy R."/>
            <person name="Gladieux P."/>
            <person name="Thoren M.H."/>
            <person name="Johannesson H."/>
        </authorList>
    </citation>
    <scope>NUCLEOTIDE SEQUENCE</scope>
    <source>
        <strain evidence="12">CBS 118394</strain>
    </source>
</reference>
<comment type="subcellular location">
    <subcellularLocation>
        <location evidence="7">Nucleus</location>
        <location evidence="7">Nucleolus</location>
    </subcellularLocation>
</comment>
<dbReference type="GO" id="GO:0005737">
    <property type="term" value="C:cytoplasm"/>
    <property type="evidence" value="ECO:0007669"/>
    <property type="project" value="UniProtKB-ARBA"/>
</dbReference>
<feature type="binding site" evidence="8">
    <location>
        <position position="340"/>
    </location>
    <ligand>
        <name>Zn(2+)</name>
        <dbReference type="ChEBI" id="CHEBI:29105"/>
    </ligand>
</feature>
<feature type="domain" description="Ribonuclease PIN" evidence="11">
    <location>
        <begin position="47"/>
        <end position="138"/>
    </location>
</feature>
<evidence type="ECO:0000256" key="3">
    <source>
        <dbReference type="ARBA" id="ARBA00022723"/>
    </source>
</evidence>
<keyword evidence="3 7" id="KW-0479">Metal-binding</keyword>
<keyword evidence="13" id="KW-1185">Reference proteome</keyword>
<accession>A0AAE0IJ45</accession>
<feature type="compositionally biased region" description="Low complexity" evidence="9">
    <location>
        <begin position="18"/>
        <end position="41"/>
    </location>
</feature>
<evidence type="ECO:0000256" key="1">
    <source>
        <dbReference type="ARBA" id="ARBA00005858"/>
    </source>
</evidence>
<dbReference type="GO" id="GO:0004521">
    <property type="term" value="F:RNA endonuclease activity"/>
    <property type="evidence" value="ECO:0007669"/>
    <property type="project" value="UniProtKB-UniRule"/>
</dbReference>